<dbReference type="Proteomes" id="UP000007813">
    <property type="component" value="Unassembled WGS sequence"/>
</dbReference>
<name>J3ETK0_9EURY</name>
<keyword evidence="2" id="KW-0813">Transport</keyword>
<dbReference type="PANTHER" id="PTHR13414:SF9">
    <property type="entry name" value="PROTON-COUPLED ZINC ANTIPORTER SLC30A9, MITOCHONDRIAL"/>
    <property type="match status" value="1"/>
</dbReference>
<evidence type="ECO:0000256" key="3">
    <source>
        <dbReference type="ARBA" id="ARBA00022692"/>
    </source>
</evidence>
<accession>J3ETK0</accession>
<organism evidence="8 9">
    <name type="scientific">Halogranum salarium B-1</name>
    <dbReference type="NCBI Taxonomy" id="1210908"/>
    <lineage>
        <taxon>Archaea</taxon>
        <taxon>Methanobacteriati</taxon>
        <taxon>Methanobacteriota</taxon>
        <taxon>Stenosarchaea group</taxon>
        <taxon>Halobacteria</taxon>
        <taxon>Halobacteriales</taxon>
        <taxon>Haloferacaceae</taxon>
    </lineage>
</organism>
<gene>
    <name evidence="8" type="ORF">HSB1_41850</name>
</gene>
<dbReference type="GO" id="GO:0006829">
    <property type="term" value="P:zinc ion transport"/>
    <property type="evidence" value="ECO:0007669"/>
    <property type="project" value="InterPro"/>
</dbReference>
<dbReference type="eggNOG" id="arCOG01480">
    <property type="taxonomic scope" value="Archaea"/>
</dbReference>
<evidence type="ECO:0000256" key="4">
    <source>
        <dbReference type="ARBA" id="ARBA00022989"/>
    </source>
</evidence>
<keyword evidence="5 6" id="KW-0472">Membrane</keyword>
<feature type="transmembrane region" description="Helical" evidence="6">
    <location>
        <begin position="211"/>
        <end position="230"/>
    </location>
</feature>
<dbReference type="InterPro" id="IPR058533">
    <property type="entry name" value="Cation_efflux_TM"/>
</dbReference>
<dbReference type="InterPro" id="IPR002524">
    <property type="entry name" value="Cation_efflux"/>
</dbReference>
<reference evidence="8 9" key="1">
    <citation type="journal article" date="2012" name="J. Bacteriol.">
        <title>Draft Genome Sequence of the Extremely Halophilic Archaeon Halogranum salarium B-1T.</title>
        <authorList>
            <person name="Kim K.K."/>
            <person name="Lee K.C."/>
            <person name="Lee J.S."/>
        </authorList>
    </citation>
    <scope>NUCLEOTIDE SEQUENCE [LARGE SCALE GENOMIC DNA]</scope>
    <source>
        <strain evidence="8 9">B-1</strain>
    </source>
</reference>
<dbReference type="InterPro" id="IPR040177">
    <property type="entry name" value="SLC30A9"/>
</dbReference>
<feature type="transmembrane region" description="Helical" evidence="6">
    <location>
        <begin position="156"/>
        <end position="173"/>
    </location>
</feature>
<comment type="caution">
    <text evidence="8">The sequence shown here is derived from an EMBL/GenBank/DDBJ whole genome shotgun (WGS) entry which is preliminary data.</text>
</comment>
<keyword evidence="4 6" id="KW-1133">Transmembrane helix</keyword>
<dbReference type="AlphaFoldDB" id="J3ETK0"/>
<feature type="transmembrane region" description="Helical" evidence="6">
    <location>
        <begin position="78"/>
        <end position="103"/>
    </location>
</feature>
<dbReference type="InterPro" id="IPR027469">
    <property type="entry name" value="Cation_efflux_TMD_sf"/>
</dbReference>
<dbReference type="Pfam" id="PF01545">
    <property type="entry name" value="Cation_efflux"/>
    <property type="match status" value="1"/>
</dbReference>
<dbReference type="SUPFAM" id="SSF161111">
    <property type="entry name" value="Cation efflux protein transmembrane domain-like"/>
    <property type="match status" value="1"/>
</dbReference>
<dbReference type="GO" id="GO:0008324">
    <property type="term" value="F:monoatomic cation transmembrane transporter activity"/>
    <property type="evidence" value="ECO:0007669"/>
    <property type="project" value="InterPro"/>
</dbReference>
<dbReference type="GO" id="GO:0016020">
    <property type="term" value="C:membrane"/>
    <property type="evidence" value="ECO:0007669"/>
    <property type="project" value="UniProtKB-SubCell"/>
</dbReference>
<dbReference type="Gene3D" id="1.20.1510.10">
    <property type="entry name" value="Cation efflux protein transmembrane domain"/>
    <property type="match status" value="1"/>
</dbReference>
<dbReference type="InterPro" id="IPR036837">
    <property type="entry name" value="Cation_efflux_CTD_sf"/>
</dbReference>
<evidence type="ECO:0000313" key="8">
    <source>
        <dbReference type="EMBL" id="EJN57497.1"/>
    </source>
</evidence>
<feature type="transmembrane region" description="Helical" evidence="6">
    <location>
        <begin position="294"/>
        <end position="313"/>
    </location>
</feature>
<evidence type="ECO:0000256" key="1">
    <source>
        <dbReference type="ARBA" id="ARBA00004141"/>
    </source>
</evidence>
<dbReference type="SUPFAM" id="SSF160240">
    <property type="entry name" value="Cation efflux protein cytoplasmic domain-like"/>
    <property type="match status" value="1"/>
</dbReference>
<evidence type="ECO:0000259" key="7">
    <source>
        <dbReference type="Pfam" id="PF01545"/>
    </source>
</evidence>
<evidence type="ECO:0000256" key="2">
    <source>
        <dbReference type="ARBA" id="ARBA00022448"/>
    </source>
</evidence>
<dbReference type="NCBIfam" id="TIGR01297">
    <property type="entry name" value="CDF"/>
    <property type="match status" value="1"/>
</dbReference>
<protein>
    <recommendedName>
        <fullName evidence="7">Cation efflux protein transmembrane domain-containing protein</fullName>
    </recommendedName>
</protein>
<sequence length="402" mass="43182">MLHSEGVVSTVLQSVVFTERKREPPVWNGSNVSCGGGKRLTSDFRSPNITANLLTRLSDDNNPIHGKTRRLEPLAYPIFYKMAAGSTGVVIAALIANAGITILKFGGFLLTGSPAMLAETYHSISDTGNQVLLLVGIRASKEHATRSHPFGHGKSQFFYAFLVSVLLFGAAGWKSLTHGISELRAGGHEIEAGPAQFLGITIDLQAPVDPFYVVVAILFGAAAFETYAFSKANAELQRQMEVYDWSGYRQAFSQTSDITTLTAFTEDAVALLGLLAALVGIAATRITGNPAYDAAAAVVIGFLLMVFAVALAIENKRLIIGESLSADVERKLRTAVESHDGVVNLDDFRTMFIGTGTVLVTADVSFDPKLVTGDIDEDIKQIEQALIGIDSRVKLVYIEPEL</sequence>
<dbReference type="PANTHER" id="PTHR13414">
    <property type="entry name" value="HUEL-CATION TRANSPORTER"/>
    <property type="match status" value="1"/>
</dbReference>
<proteinExistence type="predicted"/>
<evidence type="ECO:0000256" key="5">
    <source>
        <dbReference type="ARBA" id="ARBA00023136"/>
    </source>
</evidence>
<evidence type="ECO:0000256" key="6">
    <source>
        <dbReference type="SAM" id="Phobius"/>
    </source>
</evidence>
<feature type="domain" description="Cation efflux protein transmembrane" evidence="7">
    <location>
        <begin position="90"/>
        <end position="318"/>
    </location>
</feature>
<dbReference type="Gene3D" id="3.30.70.1350">
    <property type="entry name" value="Cation efflux protein, cytoplasmic domain"/>
    <property type="match status" value="1"/>
</dbReference>
<keyword evidence="3 6" id="KW-0812">Transmembrane</keyword>
<comment type="subcellular location">
    <subcellularLocation>
        <location evidence="1">Membrane</location>
        <topology evidence="1">Multi-pass membrane protein</topology>
    </subcellularLocation>
</comment>
<feature type="transmembrane region" description="Helical" evidence="6">
    <location>
        <begin position="268"/>
        <end position="288"/>
    </location>
</feature>
<evidence type="ECO:0000313" key="9">
    <source>
        <dbReference type="Proteomes" id="UP000007813"/>
    </source>
</evidence>
<dbReference type="EMBL" id="ALJD01000013">
    <property type="protein sequence ID" value="EJN57497.1"/>
    <property type="molecule type" value="Genomic_DNA"/>
</dbReference>